<dbReference type="Proteomes" id="UP000517712">
    <property type="component" value="Unassembled WGS sequence"/>
</dbReference>
<evidence type="ECO:0000256" key="1">
    <source>
        <dbReference type="ARBA" id="ARBA00023027"/>
    </source>
</evidence>
<dbReference type="RefSeq" id="WP_184281836.1">
    <property type="nucleotide sequence ID" value="NZ_BAAAPG010000001.1"/>
</dbReference>
<dbReference type="GO" id="GO:0000166">
    <property type="term" value="F:nucleotide binding"/>
    <property type="evidence" value="ECO:0007669"/>
    <property type="project" value="InterPro"/>
</dbReference>
<comment type="caution">
    <text evidence="5">The sequence shown here is derived from an EMBL/GenBank/DDBJ whole genome shotgun (WGS) entry which is preliminary data.</text>
</comment>
<evidence type="ECO:0000256" key="2">
    <source>
        <dbReference type="SAM" id="MobiDB-lite"/>
    </source>
</evidence>
<feature type="region of interest" description="Disordered" evidence="2">
    <location>
        <begin position="345"/>
        <end position="374"/>
    </location>
</feature>
<organism evidence="5 6">
    <name type="scientific">Microbacterium ginsengiterrae</name>
    <dbReference type="NCBI Taxonomy" id="546115"/>
    <lineage>
        <taxon>Bacteria</taxon>
        <taxon>Bacillati</taxon>
        <taxon>Actinomycetota</taxon>
        <taxon>Actinomycetes</taxon>
        <taxon>Micrococcales</taxon>
        <taxon>Microbacteriaceae</taxon>
        <taxon>Microbacterium</taxon>
    </lineage>
</organism>
<dbReference type="Gene3D" id="3.30.360.10">
    <property type="entry name" value="Dihydrodipicolinate Reductase, domain 2"/>
    <property type="match status" value="1"/>
</dbReference>
<dbReference type="AlphaFoldDB" id="A0A7W9FAS7"/>
<dbReference type="InterPro" id="IPR000683">
    <property type="entry name" value="Gfo/Idh/MocA-like_OxRdtase_N"/>
</dbReference>
<reference evidence="5 6" key="1">
    <citation type="submission" date="2020-08" db="EMBL/GenBank/DDBJ databases">
        <title>Sequencing the genomes of 1000 actinobacteria strains.</title>
        <authorList>
            <person name="Klenk H.-P."/>
        </authorList>
    </citation>
    <scope>NUCLEOTIDE SEQUENCE [LARGE SCALE GENOMIC DNA]</scope>
    <source>
        <strain evidence="5 6">DSM 24823</strain>
    </source>
</reference>
<dbReference type="PANTHER" id="PTHR43377">
    <property type="entry name" value="BILIVERDIN REDUCTASE A"/>
    <property type="match status" value="1"/>
</dbReference>
<feature type="domain" description="Gfo/Idh/MocA-like oxidoreductase N-terminal" evidence="3">
    <location>
        <begin position="9"/>
        <end position="124"/>
    </location>
</feature>
<dbReference type="Pfam" id="PF01408">
    <property type="entry name" value="GFO_IDH_MocA"/>
    <property type="match status" value="1"/>
</dbReference>
<evidence type="ECO:0000259" key="4">
    <source>
        <dbReference type="Pfam" id="PF22725"/>
    </source>
</evidence>
<dbReference type="SUPFAM" id="SSF55347">
    <property type="entry name" value="Glyceraldehyde-3-phosphate dehydrogenase-like, C-terminal domain"/>
    <property type="match status" value="1"/>
</dbReference>
<sequence length="374" mass="39658">MSGTRVRDVLLVGAGGMGRAWLDAVDRRADLRIAAVVDVADGAARTAVDERSWDAPTFTSVDDALNAASADMLLNVTIPEAHFAVSAAAVRAGVPVLSEKPITPTVSEAIRLAALSRAAGVLVATSQSRRHSRGIRAFRRALADAGGAEQLGTVFFQNPRFGGFRDRMPHPLLVDMAIHSFDQARFLLDREPVSVYCEEFHPSWSWYDGGAAAEAVFQFEGGARFSYSGSWCADGLTTSWNGSWRGSAAHGSADWDGEAGVRTQDREGEPVALALDAGLEGLDAALDEFVVALEGGQRPSGEIDSNIRSLAMVEAAVASAESGRRVLLDDVFAAALAAALSAAEGDEERRTIADWTPTVNRTASDPRSLTEEQA</sequence>
<dbReference type="EMBL" id="JACHMU010000001">
    <property type="protein sequence ID" value="MBB5742420.1"/>
    <property type="molecule type" value="Genomic_DNA"/>
</dbReference>
<keyword evidence="6" id="KW-1185">Reference proteome</keyword>
<dbReference type="InterPro" id="IPR051450">
    <property type="entry name" value="Gfo/Idh/MocA_Oxidoreductases"/>
</dbReference>
<proteinExistence type="predicted"/>
<accession>A0A7W9FAS7</accession>
<dbReference type="SUPFAM" id="SSF51735">
    <property type="entry name" value="NAD(P)-binding Rossmann-fold domains"/>
    <property type="match status" value="1"/>
</dbReference>
<dbReference type="InterPro" id="IPR036291">
    <property type="entry name" value="NAD(P)-bd_dom_sf"/>
</dbReference>
<protein>
    <submittedName>
        <fullName evidence="5">Putative dehydrogenase</fullName>
    </submittedName>
</protein>
<feature type="domain" description="GFO/IDH/MocA-like oxidoreductase" evidence="4">
    <location>
        <begin position="172"/>
        <end position="235"/>
    </location>
</feature>
<evidence type="ECO:0000313" key="5">
    <source>
        <dbReference type="EMBL" id="MBB5742420.1"/>
    </source>
</evidence>
<evidence type="ECO:0000313" key="6">
    <source>
        <dbReference type="Proteomes" id="UP000517712"/>
    </source>
</evidence>
<name>A0A7W9FAS7_9MICO</name>
<dbReference type="Pfam" id="PF22725">
    <property type="entry name" value="GFO_IDH_MocA_C3"/>
    <property type="match status" value="1"/>
</dbReference>
<feature type="compositionally biased region" description="Polar residues" evidence="2">
    <location>
        <begin position="357"/>
        <end position="374"/>
    </location>
</feature>
<evidence type="ECO:0000259" key="3">
    <source>
        <dbReference type="Pfam" id="PF01408"/>
    </source>
</evidence>
<dbReference type="PANTHER" id="PTHR43377:SF1">
    <property type="entry name" value="BILIVERDIN REDUCTASE A"/>
    <property type="match status" value="1"/>
</dbReference>
<gene>
    <name evidence="5" type="ORF">HD600_000917</name>
</gene>
<dbReference type="Gene3D" id="3.40.50.720">
    <property type="entry name" value="NAD(P)-binding Rossmann-like Domain"/>
    <property type="match status" value="1"/>
</dbReference>
<keyword evidence="1" id="KW-0520">NAD</keyword>
<dbReference type="InterPro" id="IPR055170">
    <property type="entry name" value="GFO_IDH_MocA-like_dom"/>
</dbReference>